<accession>A0A5C6CJQ9</accession>
<evidence type="ECO:0000313" key="2">
    <source>
        <dbReference type="EMBL" id="TWU25093.1"/>
    </source>
</evidence>
<name>A0A5C6CJQ9_9BACT</name>
<organism evidence="2 3">
    <name type="scientific">Novipirellula galeiformis</name>
    <dbReference type="NCBI Taxonomy" id="2528004"/>
    <lineage>
        <taxon>Bacteria</taxon>
        <taxon>Pseudomonadati</taxon>
        <taxon>Planctomycetota</taxon>
        <taxon>Planctomycetia</taxon>
        <taxon>Pirellulales</taxon>
        <taxon>Pirellulaceae</taxon>
        <taxon>Novipirellula</taxon>
    </lineage>
</organism>
<dbReference type="RefSeq" id="WP_197169050.1">
    <property type="nucleotide sequence ID" value="NZ_SJPT01000002.1"/>
</dbReference>
<evidence type="ECO:0008006" key="4">
    <source>
        <dbReference type="Google" id="ProtNLM"/>
    </source>
</evidence>
<feature type="transmembrane region" description="Helical" evidence="1">
    <location>
        <begin position="69"/>
        <end position="86"/>
    </location>
</feature>
<dbReference type="Proteomes" id="UP000316304">
    <property type="component" value="Unassembled WGS sequence"/>
</dbReference>
<keyword evidence="3" id="KW-1185">Reference proteome</keyword>
<evidence type="ECO:0000256" key="1">
    <source>
        <dbReference type="SAM" id="Phobius"/>
    </source>
</evidence>
<dbReference type="AlphaFoldDB" id="A0A5C6CJQ9"/>
<protein>
    <recommendedName>
        <fullName evidence="4">Inner membrane protein YjdF</fullName>
    </recommendedName>
</protein>
<feature type="transmembrane region" description="Helical" evidence="1">
    <location>
        <begin position="37"/>
        <end position="57"/>
    </location>
</feature>
<feature type="transmembrane region" description="Helical" evidence="1">
    <location>
        <begin position="12"/>
        <end position="31"/>
    </location>
</feature>
<evidence type="ECO:0000313" key="3">
    <source>
        <dbReference type="Proteomes" id="UP000316304"/>
    </source>
</evidence>
<comment type="caution">
    <text evidence="2">The sequence shown here is derived from an EMBL/GenBank/DDBJ whole genome shotgun (WGS) entry which is preliminary data.</text>
</comment>
<keyword evidence="1" id="KW-0812">Transmembrane</keyword>
<keyword evidence="1" id="KW-0472">Membrane</keyword>
<feature type="transmembrane region" description="Helical" evidence="1">
    <location>
        <begin position="179"/>
        <end position="200"/>
    </location>
</feature>
<dbReference type="InterPro" id="IPR014509">
    <property type="entry name" value="YjdF-like"/>
</dbReference>
<feature type="transmembrane region" description="Helical" evidence="1">
    <location>
        <begin position="132"/>
        <end position="152"/>
    </location>
</feature>
<sequence>MKNHSETSWFDFIYRCLVVSLRLAIALGIAWELLDALWMNAAIATGILLLTFLPTLFASRVQVEIPPEFEVLTVAFIFASLFLGETREYYSRFWWWDIALHTTSGVLLGVLGLLLVYVLNETPRVNLHMRPGFVAFFAFCFALSIGTLWELFEFAMDQCLGMNMQKPMLGDPSGLTDTMIDLIVDAGGAMVVSIAGYLYMKRENDSIIKRGIQRFIERNPRLFSPDPHSR</sequence>
<dbReference type="Pfam" id="PF09997">
    <property type="entry name" value="DUF2238"/>
    <property type="match status" value="1"/>
</dbReference>
<feature type="transmembrane region" description="Helical" evidence="1">
    <location>
        <begin position="98"/>
        <end position="120"/>
    </location>
</feature>
<reference evidence="2 3" key="1">
    <citation type="submission" date="2019-02" db="EMBL/GenBank/DDBJ databases">
        <title>Deep-cultivation of Planctomycetes and their phenomic and genomic characterization uncovers novel biology.</title>
        <authorList>
            <person name="Wiegand S."/>
            <person name="Jogler M."/>
            <person name="Boedeker C."/>
            <person name="Pinto D."/>
            <person name="Vollmers J."/>
            <person name="Rivas-Marin E."/>
            <person name="Kohn T."/>
            <person name="Peeters S.H."/>
            <person name="Heuer A."/>
            <person name="Rast P."/>
            <person name="Oberbeckmann S."/>
            <person name="Bunk B."/>
            <person name="Jeske O."/>
            <person name="Meyerdierks A."/>
            <person name="Storesund J.E."/>
            <person name="Kallscheuer N."/>
            <person name="Luecker S."/>
            <person name="Lage O.M."/>
            <person name="Pohl T."/>
            <person name="Merkel B.J."/>
            <person name="Hornburger P."/>
            <person name="Mueller R.-W."/>
            <person name="Bruemmer F."/>
            <person name="Labrenz M."/>
            <person name="Spormann A.M."/>
            <person name="Op Den Camp H."/>
            <person name="Overmann J."/>
            <person name="Amann R."/>
            <person name="Jetten M.S.M."/>
            <person name="Mascher T."/>
            <person name="Medema M.H."/>
            <person name="Devos D.P."/>
            <person name="Kaster A.-K."/>
            <person name="Ovreas L."/>
            <person name="Rohde M."/>
            <person name="Galperin M.Y."/>
            <person name="Jogler C."/>
        </authorList>
    </citation>
    <scope>NUCLEOTIDE SEQUENCE [LARGE SCALE GENOMIC DNA]</scope>
    <source>
        <strain evidence="2 3">Pla52o</strain>
    </source>
</reference>
<dbReference type="EMBL" id="SJPT01000002">
    <property type="protein sequence ID" value="TWU25093.1"/>
    <property type="molecule type" value="Genomic_DNA"/>
</dbReference>
<keyword evidence="1" id="KW-1133">Transmembrane helix</keyword>
<proteinExistence type="predicted"/>
<gene>
    <name evidence="2" type="ORF">Pla52o_13910</name>
</gene>